<dbReference type="Gene3D" id="2.120.10.30">
    <property type="entry name" value="TolB, C-terminal domain"/>
    <property type="match status" value="1"/>
</dbReference>
<evidence type="ECO:0000256" key="2">
    <source>
        <dbReference type="ARBA" id="ARBA00022737"/>
    </source>
</evidence>
<dbReference type="Pfam" id="PF01436">
    <property type="entry name" value="NHL"/>
    <property type="match status" value="1"/>
</dbReference>
<evidence type="ECO:0008006" key="5">
    <source>
        <dbReference type="Google" id="ProtNLM"/>
    </source>
</evidence>
<protein>
    <recommendedName>
        <fullName evidence="5">SMP-30/Gluconolactonase/LRE-like region domain-containing protein</fullName>
    </recommendedName>
</protein>
<name>A0A381TM94_9ZZZZ</name>
<dbReference type="InterPro" id="IPR011042">
    <property type="entry name" value="6-blade_b-propeller_TolB-like"/>
</dbReference>
<dbReference type="EMBL" id="UINC01004654">
    <property type="protein sequence ID" value="SVA15907.1"/>
    <property type="molecule type" value="Genomic_DNA"/>
</dbReference>
<evidence type="ECO:0000313" key="4">
    <source>
        <dbReference type="EMBL" id="SVA15907.1"/>
    </source>
</evidence>
<keyword evidence="3" id="KW-0325">Glycoprotein</keyword>
<organism evidence="4">
    <name type="scientific">marine metagenome</name>
    <dbReference type="NCBI Taxonomy" id="408172"/>
    <lineage>
        <taxon>unclassified sequences</taxon>
        <taxon>metagenomes</taxon>
        <taxon>ecological metagenomes</taxon>
    </lineage>
</organism>
<evidence type="ECO:0000256" key="3">
    <source>
        <dbReference type="ARBA" id="ARBA00023180"/>
    </source>
</evidence>
<dbReference type="SUPFAM" id="SSF63829">
    <property type="entry name" value="Calcium-dependent phosphotriesterase"/>
    <property type="match status" value="1"/>
</dbReference>
<dbReference type="PANTHER" id="PTHR10680">
    <property type="entry name" value="PEPTIDYL-GLYCINE ALPHA-AMIDATING MONOOXYGENASE"/>
    <property type="match status" value="1"/>
</dbReference>
<dbReference type="CDD" id="cd14958">
    <property type="entry name" value="NHL_PAL_like"/>
    <property type="match status" value="1"/>
</dbReference>
<proteinExistence type="predicted"/>
<gene>
    <name evidence="4" type="ORF">METZ01_LOCUS68761</name>
</gene>
<sequence length="402" mass="42419">MEPRTRATERLVDGRETMSSSRYLITTLLVSGALVVGGCATEPEPVAEPAPPHGNIITGEGLPNPTSTVIENWGNLPEGREWGSTAGIDIDPFDGQVWAYERCGAGNFGAGAAVNCDSNPVDPIFKFDRTTGEVLENFGGGIMVTPHGIHVDAEGNVWVTDFAVNEEGTKGHQVHKFSPSGELLMSLGTAGQAGSGPNQFNQPNDVVTGPDGSIYVGDGHNGQGMTTGQAIAAGREAGSTGRIMKFSADGTFIKEWGQIGTLHGEFRTPHALAFDSEGRLFVADRGNHRIEIFDQDGNYLDSRYSYGRISGIFITGDNMLYAIDSESSGTSHPAWSNGVRIGPLNEDRITGFIPPFDSDSRPYQGAAGEGIAVDADGNVYAAEGPNSLSWAGGAFTKYAVGQ</sequence>
<keyword evidence="1" id="KW-0732">Signal</keyword>
<dbReference type="AlphaFoldDB" id="A0A381TM94"/>
<keyword evidence="2" id="KW-0677">Repeat</keyword>
<evidence type="ECO:0000256" key="1">
    <source>
        <dbReference type="ARBA" id="ARBA00022729"/>
    </source>
</evidence>
<accession>A0A381TM94</accession>
<reference evidence="4" key="1">
    <citation type="submission" date="2018-05" db="EMBL/GenBank/DDBJ databases">
        <authorList>
            <person name="Lanie J.A."/>
            <person name="Ng W.-L."/>
            <person name="Kazmierczak K.M."/>
            <person name="Andrzejewski T.M."/>
            <person name="Davidsen T.M."/>
            <person name="Wayne K.J."/>
            <person name="Tettelin H."/>
            <person name="Glass J.I."/>
            <person name="Rusch D."/>
            <person name="Podicherti R."/>
            <person name="Tsui H.-C.T."/>
            <person name="Winkler M.E."/>
        </authorList>
    </citation>
    <scope>NUCLEOTIDE SEQUENCE</scope>
</reference>
<dbReference type="InterPro" id="IPR001258">
    <property type="entry name" value="NHL_repeat"/>
</dbReference>
<dbReference type="PROSITE" id="PS51125">
    <property type="entry name" value="NHL"/>
    <property type="match status" value="3"/>
</dbReference>